<dbReference type="InterPro" id="IPR050190">
    <property type="entry name" value="UPF0213_domain"/>
</dbReference>
<reference evidence="3" key="4">
    <citation type="submission" date="2023-01" db="EMBL/GenBank/DDBJ databases">
        <title>Draft genome sequence of Vibrio algivorus strain NBRC 111146.</title>
        <authorList>
            <person name="Sun Q."/>
            <person name="Mori K."/>
        </authorList>
    </citation>
    <scope>NUCLEOTIDE SEQUENCE</scope>
    <source>
        <strain evidence="3">NBRC 111146</strain>
    </source>
</reference>
<dbReference type="SMART" id="SM00465">
    <property type="entry name" value="GIYc"/>
    <property type="match status" value="1"/>
</dbReference>
<dbReference type="EMBL" id="BSPV01000003">
    <property type="protein sequence ID" value="GLT13564.1"/>
    <property type="molecule type" value="Genomic_DNA"/>
</dbReference>
<dbReference type="PANTHER" id="PTHR34477:SF1">
    <property type="entry name" value="UPF0213 PROTEIN YHBQ"/>
    <property type="match status" value="1"/>
</dbReference>
<reference evidence="4 5" key="3">
    <citation type="submission" date="2019-07" db="EMBL/GenBank/DDBJ databases">
        <title>The draft genome sequence of Vibrio algivorus M1486.</title>
        <authorList>
            <person name="Meng X."/>
        </authorList>
    </citation>
    <scope>NUCLEOTIDE SEQUENCE [LARGE SCALE GENOMIC DNA]</scope>
    <source>
        <strain evidence="4 5">M1486</strain>
    </source>
</reference>
<evidence type="ECO:0000313" key="3">
    <source>
        <dbReference type="EMBL" id="GLT13564.1"/>
    </source>
</evidence>
<dbReference type="EMBL" id="VMKJ01000037">
    <property type="protein sequence ID" value="TVO33752.1"/>
    <property type="molecule type" value="Genomic_DNA"/>
</dbReference>
<gene>
    <name evidence="3" type="primary">yhbQ</name>
    <name evidence="4" type="ORF">FOF44_14660</name>
    <name evidence="3" type="ORF">GCM10007931_05380</name>
</gene>
<evidence type="ECO:0000313" key="5">
    <source>
        <dbReference type="Proteomes" id="UP000319828"/>
    </source>
</evidence>
<evidence type="ECO:0000313" key="6">
    <source>
        <dbReference type="Proteomes" id="UP001157156"/>
    </source>
</evidence>
<evidence type="ECO:0000256" key="1">
    <source>
        <dbReference type="ARBA" id="ARBA00007435"/>
    </source>
</evidence>
<comment type="similarity">
    <text evidence="1">Belongs to the UPF0213 family.</text>
</comment>
<name>A0A557NZB3_9VIBR</name>
<evidence type="ECO:0000313" key="4">
    <source>
        <dbReference type="EMBL" id="TVO33752.1"/>
    </source>
</evidence>
<feature type="domain" description="GIY-YIG" evidence="2">
    <location>
        <begin position="11"/>
        <end position="86"/>
    </location>
</feature>
<dbReference type="Gene3D" id="3.40.1440.10">
    <property type="entry name" value="GIY-YIG endonuclease"/>
    <property type="match status" value="1"/>
</dbReference>
<evidence type="ECO:0000259" key="2">
    <source>
        <dbReference type="PROSITE" id="PS50164"/>
    </source>
</evidence>
<accession>A0A557NZB3</accession>
<dbReference type="AlphaFoldDB" id="A0A557NZB3"/>
<reference evidence="3" key="1">
    <citation type="journal article" date="2014" name="Int. J. Syst. Evol. Microbiol.">
        <title>Complete genome of a new Firmicutes species belonging to the dominant human colonic microbiota ('Ruminococcus bicirculans') reveals two chromosomes and a selective capacity to utilize plant glucans.</title>
        <authorList>
            <consortium name="NISC Comparative Sequencing Program"/>
            <person name="Wegmann U."/>
            <person name="Louis P."/>
            <person name="Goesmann A."/>
            <person name="Henrissat B."/>
            <person name="Duncan S.H."/>
            <person name="Flint H.J."/>
        </authorList>
    </citation>
    <scope>NUCLEOTIDE SEQUENCE</scope>
    <source>
        <strain evidence="3">NBRC 111146</strain>
    </source>
</reference>
<dbReference type="CDD" id="cd10456">
    <property type="entry name" value="GIY-YIG_UPF0213"/>
    <property type="match status" value="1"/>
</dbReference>
<dbReference type="Proteomes" id="UP000319828">
    <property type="component" value="Unassembled WGS sequence"/>
</dbReference>
<dbReference type="Proteomes" id="UP001157156">
    <property type="component" value="Unassembled WGS sequence"/>
</dbReference>
<reference evidence="6" key="2">
    <citation type="journal article" date="2019" name="Int. J. Syst. Evol. Microbiol.">
        <title>The Global Catalogue of Microorganisms (GCM) 10K type strain sequencing project: providing services to taxonomists for standard genome sequencing and annotation.</title>
        <authorList>
            <consortium name="The Broad Institute Genomics Platform"/>
            <consortium name="The Broad Institute Genome Sequencing Center for Infectious Disease"/>
            <person name="Wu L."/>
            <person name="Ma J."/>
        </authorList>
    </citation>
    <scope>NUCLEOTIDE SEQUENCE [LARGE SCALE GENOMIC DNA]</scope>
    <source>
        <strain evidence="6">NBRC 111146</strain>
    </source>
</reference>
<dbReference type="PANTHER" id="PTHR34477">
    <property type="entry name" value="UPF0213 PROTEIN YHBQ"/>
    <property type="match status" value="1"/>
</dbReference>
<keyword evidence="6" id="KW-1185">Reference proteome</keyword>
<proteinExistence type="inferred from homology"/>
<dbReference type="Pfam" id="PF01541">
    <property type="entry name" value="GIY-YIG"/>
    <property type="match status" value="1"/>
</dbReference>
<sequence length="90" mass="10322">MPATSSQLTEKPWFVYLIRTRTKTLYCGITNDLERRFEQHQVGKGAKYLRGKGPLSLVWSQQVVDKSAALKEEIRIKKLSKATKEKLIVS</sequence>
<dbReference type="SUPFAM" id="SSF82771">
    <property type="entry name" value="GIY-YIG endonuclease"/>
    <property type="match status" value="1"/>
</dbReference>
<dbReference type="InterPro" id="IPR000305">
    <property type="entry name" value="GIY-YIG_endonuc"/>
</dbReference>
<dbReference type="InterPro" id="IPR035901">
    <property type="entry name" value="GIY-YIG_endonuc_sf"/>
</dbReference>
<protein>
    <submittedName>
        <fullName evidence="4">GIY-YIG nuclease family protein</fullName>
    </submittedName>
</protein>
<dbReference type="OrthoDB" id="9797095at2"/>
<organism evidence="4 5">
    <name type="scientific">Vibrio algivorus</name>
    <dbReference type="NCBI Taxonomy" id="1667024"/>
    <lineage>
        <taxon>Bacteria</taxon>
        <taxon>Pseudomonadati</taxon>
        <taxon>Pseudomonadota</taxon>
        <taxon>Gammaproteobacteria</taxon>
        <taxon>Vibrionales</taxon>
        <taxon>Vibrionaceae</taxon>
        <taxon>Vibrio</taxon>
    </lineage>
</organism>
<dbReference type="RefSeq" id="WP_089123969.1">
    <property type="nucleotide sequence ID" value="NZ_BSPV01000003.1"/>
</dbReference>
<dbReference type="PROSITE" id="PS50164">
    <property type="entry name" value="GIY_YIG"/>
    <property type="match status" value="1"/>
</dbReference>
<comment type="caution">
    <text evidence="4">The sequence shown here is derived from an EMBL/GenBank/DDBJ whole genome shotgun (WGS) entry which is preliminary data.</text>
</comment>